<gene>
    <name evidence="1" type="ORF">BSTOLATCC_MIC27136</name>
</gene>
<dbReference type="Proteomes" id="UP001162131">
    <property type="component" value="Unassembled WGS sequence"/>
</dbReference>
<dbReference type="EMBL" id="CAJZBQ010000026">
    <property type="protein sequence ID" value="CAG9320665.1"/>
    <property type="molecule type" value="Genomic_DNA"/>
</dbReference>
<evidence type="ECO:0000313" key="1">
    <source>
        <dbReference type="EMBL" id="CAG9320665.1"/>
    </source>
</evidence>
<reference evidence="1" key="1">
    <citation type="submission" date="2021-09" db="EMBL/GenBank/DDBJ databases">
        <authorList>
            <consortium name="AG Swart"/>
            <person name="Singh M."/>
            <person name="Singh A."/>
            <person name="Seah K."/>
            <person name="Emmerich C."/>
        </authorList>
    </citation>
    <scope>NUCLEOTIDE SEQUENCE</scope>
    <source>
        <strain evidence="1">ATCC30299</strain>
    </source>
</reference>
<keyword evidence="2" id="KW-1185">Reference proteome</keyword>
<dbReference type="AlphaFoldDB" id="A0AAU9J5V4"/>
<name>A0AAU9J5V4_9CILI</name>
<sequence length="381" mass="43832">MEELPKDEFWKIAAEQLESYLSPKKLRLEENTSPDKRLLSLAVLTPPPNRLNLKTSIMGRTYRVYDPLFSKTTDRTSRYSEFLSKLDQENPLKNSSQKAVKKAEDPIEDLKPEVFPKKFLHISGQKASLTLPPLKLLKQRDLTPPRKKIALSIKIQNLITQVTGKYTKLYERLSDDSGMITKEGIIDYLSKISPKKRQTPINIRGNAVSPPETRGITPWRTHASRVQHIRVPCETPENSPEIIDKANILWDIFDPFLTGTVSKQAFFGVMIVHEYTNFGVYRSRIPSNRLDFQDMKQINQLKNQVNQFKELFGQYCQGKIMGREGFKGLLDAICSDEEVNEVMEMLEIKERVSFGQFLASIPFLLENYDKFSLKVDNNVIS</sequence>
<organism evidence="1 2">
    <name type="scientific">Blepharisma stoltei</name>
    <dbReference type="NCBI Taxonomy" id="1481888"/>
    <lineage>
        <taxon>Eukaryota</taxon>
        <taxon>Sar</taxon>
        <taxon>Alveolata</taxon>
        <taxon>Ciliophora</taxon>
        <taxon>Postciliodesmatophora</taxon>
        <taxon>Heterotrichea</taxon>
        <taxon>Heterotrichida</taxon>
        <taxon>Blepharismidae</taxon>
        <taxon>Blepharisma</taxon>
    </lineage>
</organism>
<protein>
    <submittedName>
        <fullName evidence="1">Uncharacterized protein</fullName>
    </submittedName>
</protein>
<proteinExistence type="predicted"/>
<comment type="caution">
    <text evidence="1">The sequence shown here is derived from an EMBL/GenBank/DDBJ whole genome shotgun (WGS) entry which is preliminary data.</text>
</comment>
<evidence type="ECO:0000313" key="2">
    <source>
        <dbReference type="Proteomes" id="UP001162131"/>
    </source>
</evidence>
<accession>A0AAU9J5V4</accession>